<evidence type="ECO:0000256" key="1">
    <source>
        <dbReference type="SAM" id="Phobius"/>
    </source>
</evidence>
<name>A0A2M7XBI7_9BACT</name>
<proteinExistence type="predicted"/>
<accession>A0A2M7XBI7</accession>
<dbReference type="EMBL" id="PFWU01000045">
    <property type="protein sequence ID" value="PJA45245.1"/>
    <property type="molecule type" value="Genomic_DNA"/>
</dbReference>
<comment type="caution">
    <text evidence="2">The sequence shown here is derived from an EMBL/GenBank/DDBJ whole genome shotgun (WGS) entry which is preliminary data.</text>
</comment>
<keyword evidence="1" id="KW-0472">Membrane</keyword>
<keyword evidence="1" id="KW-0812">Transmembrane</keyword>
<gene>
    <name evidence="2" type="ORF">CO174_04030</name>
</gene>
<dbReference type="Pfam" id="PF18910">
    <property type="entry name" value="DUF5665"/>
    <property type="match status" value="1"/>
</dbReference>
<keyword evidence="1" id="KW-1133">Transmembrane helix</keyword>
<sequence length="74" mass="8120">MPPKQDDLSKEVRHLADLIRVRGTFKRRFFDGLIFGLGSAIGATLVAGIVLYILSQVFEATGLIEFIGNLPTSE</sequence>
<evidence type="ECO:0000313" key="3">
    <source>
        <dbReference type="Proteomes" id="UP000229385"/>
    </source>
</evidence>
<dbReference type="InterPro" id="IPR043723">
    <property type="entry name" value="DUF5665"/>
</dbReference>
<protein>
    <submittedName>
        <fullName evidence="2">Uncharacterized protein</fullName>
    </submittedName>
</protein>
<dbReference type="Proteomes" id="UP000229385">
    <property type="component" value="Unassembled WGS sequence"/>
</dbReference>
<feature type="transmembrane region" description="Helical" evidence="1">
    <location>
        <begin position="29"/>
        <end position="54"/>
    </location>
</feature>
<evidence type="ECO:0000313" key="2">
    <source>
        <dbReference type="EMBL" id="PJA45245.1"/>
    </source>
</evidence>
<dbReference type="AlphaFoldDB" id="A0A2M7XBI7"/>
<organism evidence="2 3">
    <name type="scientific">Candidatus Uhrbacteria bacterium CG_4_9_14_3_um_filter_50_9</name>
    <dbReference type="NCBI Taxonomy" id="1975035"/>
    <lineage>
        <taxon>Bacteria</taxon>
        <taxon>Candidatus Uhriibacteriota</taxon>
    </lineage>
</organism>
<reference evidence="3" key="1">
    <citation type="submission" date="2017-09" db="EMBL/GenBank/DDBJ databases">
        <title>Depth-based differentiation of microbial function through sediment-hosted aquifers and enrichment of novel symbionts in the deep terrestrial subsurface.</title>
        <authorList>
            <person name="Probst A.J."/>
            <person name="Ladd B."/>
            <person name="Jarett J.K."/>
            <person name="Geller-Mcgrath D.E."/>
            <person name="Sieber C.M.K."/>
            <person name="Emerson J.B."/>
            <person name="Anantharaman K."/>
            <person name="Thomas B.C."/>
            <person name="Malmstrom R."/>
            <person name="Stieglmeier M."/>
            <person name="Klingl A."/>
            <person name="Woyke T."/>
            <person name="Ryan C.M."/>
            <person name="Banfield J.F."/>
        </authorList>
    </citation>
    <scope>NUCLEOTIDE SEQUENCE [LARGE SCALE GENOMIC DNA]</scope>
</reference>